<sequence>MPDHVDHFRGSDAKGLELIKNILPGQRQITPGALRHITSSVIRRKRPKLLIEF</sequence>
<name>A0ABW2L616_9BACT</name>
<proteinExistence type="predicted"/>
<evidence type="ECO:0000313" key="1">
    <source>
        <dbReference type="EMBL" id="MFC7336733.1"/>
    </source>
</evidence>
<comment type="caution">
    <text evidence="1">The sequence shown here is derived from an EMBL/GenBank/DDBJ whole genome shotgun (WGS) entry which is preliminary data.</text>
</comment>
<dbReference type="Proteomes" id="UP001596472">
    <property type="component" value="Unassembled WGS sequence"/>
</dbReference>
<evidence type="ECO:0000313" key="2">
    <source>
        <dbReference type="Proteomes" id="UP001596472"/>
    </source>
</evidence>
<organism evidence="1 2">
    <name type="scientific">Haloferula chungangensis</name>
    <dbReference type="NCBI Taxonomy" id="1048331"/>
    <lineage>
        <taxon>Bacteria</taxon>
        <taxon>Pseudomonadati</taxon>
        <taxon>Verrucomicrobiota</taxon>
        <taxon>Verrucomicrobiia</taxon>
        <taxon>Verrucomicrobiales</taxon>
        <taxon>Verrucomicrobiaceae</taxon>
        <taxon>Haloferula</taxon>
    </lineage>
</organism>
<dbReference type="RefSeq" id="WP_379710328.1">
    <property type="nucleotide sequence ID" value="NZ_JBHTBS010000002.1"/>
</dbReference>
<protein>
    <submittedName>
        <fullName evidence="1">Uncharacterized protein</fullName>
    </submittedName>
</protein>
<reference evidence="2" key="1">
    <citation type="journal article" date="2019" name="Int. J. Syst. Evol. Microbiol.">
        <title>The Global Catalogue of Microorganisms (GCM) 10K type strain sequencing project: providing services to taxonomists for standard genome sequencing and annotation.</title>
        <authorList>
            <consortium name="The Broad Institute Genomics Platform"/>
            <consortium name="The Broad Institute Genome Sequencing Center for Infectious Disease"/>
            <person name="Wu L."/>
            <person name="Ma J."/>
        </authorList>
    </citation>
    <scope>NUCLEOTIDE SEQUENCE [LARGE SCALE GENOMIC DNA]</scope>
    <source>
        <strain evidence="2">CGMCC 4.1467</strain>
    </source>
</reference>
<accession>A0ABW2L616</accession>
<dbReference type="EMBL" id="JBHTBS010000002">
    <property type="protein sequence ID" value="MFC7336733.1"/>
    <property type="molecule type" value="Genomic_DNA"/>
</dbReference>
<keyword evidence="2" id="KW-1185">Reference proteome</keyword>
<gene>
    <name evidence="1" type="ORF">ACFQY0_06060</name>
</gene>